<dbReference type="HOGENOM" id="CLU_011736_2_0_10"/>
<evidence type="ECO:0008006" key="6">
    <source>
        <dbReference type="Google" id="ProtNLM"/>
    </source>
</evidence>
<dbReference type="Pfam" id="PF14088">
    <property type="entry name" value="DUF4268"/>
    <property type="match status" value="1"/>
</dbReference>
<dbReference type="PANTHER" id="PTHR35149">
    <property type="entry name" value="SLL5132 PROTEIN"/>
    <property type="match status" value="1"/>
</dbReference>
<dbReference type="InterPro" id="IPR025364">
    <property type="entry name" value="DUF4268"/>
</dbReference>
<dbReference type="Pfam" id="PF07510">
    <property type="entry name" value="GmrSD_C"/>
    <property type="match status" value="1"/>
</dbReference>
<accession>H6L539</accession>
<feature type="domain" description="GmrSD restriction endonucleases N-terminal" evidence="1">
    <location>
        <begin position="11"/>
        <end position="219"/>
    </location>
</feature>
<dbReference type="RefSeq" id="WP_014373161.1">
    <property type="nucleotide sequence ID" value="NC_016940.1"/>
</dbReference>
<protein>
    <recommendedName>
        <fullName evidence="6">DUF4268 domain-containing protein</fullName>
    </recommendedName>
</protein>
<sequence>MNAKELQVVSFLKKRDIQFVIPIYQRNYDWGQKECSDLFKDIIDVVSHHRSSHFIGSIVFIYDGLFSSSEISELVIIDGQQRLTTLNILLVALYRFALESGQQRDAARIYNSYLCNEYAEEENYKLKLKQTDKNALAFEAILLGEEDKVEGGAKVLENYRFFKGLVNKDNFQLIEQGLKRLIFVEIALERGKDDPQRIFESLNSTGLDLSQSDLIRNYILMDLDPKEQARVYKRIWYPIEENARNWGEDKSMVSAFIRDYLTLKNKTIPKKSKVYQTFKEQCQDKKGEEYWNDLEQIKSLSYHYHLFINPRAERDKDIRQELEYINQLDVNVVYPFLLQLFEDKENGVISKLDLIAILQFLQAYVWRRFIMGLPTSALNKIFMVLYAEVDSEDYLNSIYQAILKKRGAGRFPLDAELRQALKDRDLYHITARKRNYLFEKLENYNNREYVDTRDERISVEHIFPQKLSEDWRKELAEEDIQAFEHRYLHTIGNLTLSGNNGALGNKTFRAKKEMNIQGKEQGYQYSRLWLNKYLSSLSSWDIQAYQERTVIITERFLEIWPYPEVEVKEEFLEPELHIMEASLPKNKKLAYFIFEGEKVEEGRFTQMYLYVLRALYERNAALLLSQPDRLKVSERAEDFRAPQLLVGSYYVETNSDSNSKFTTLKSLLPLFGLEDALLLKYRDKQELGEKIAATKKDRFFMRKKYWTQLLPQIKDTTLFQRVSPSKDHWLSCGAGTTSVYYSLIMTKDEARIEVSITGAEKTRNKEIFRKLFGYKEEIEAVFGQPLVWQEMADNKKSCIRFDLKGVSLGREEDWPKANRFFIDYLPKMEEAFSPYLKRRGGKN</sequence>
<evidence type="ECO:0000259" key="2">
    <source>
        <dbReference type="Pfam" id="PF07510"/>
    </source>
</evidence>
<dbReference type="Pfam" id="PF03235">
    <property type="entry name" value="GmrSD_N"/>
    <property type="match status" value="1"/>
</dbReference>
<gene>
    <name evidence="4" type="ordered locus">SGRA_0170</name>
</gene>
<feature type="domain" description="GmrSD restriction endonucleases C-terminal" evidence="2">
    <location>
        <begin position="412"/>
        <end position="553"/>
    </location>
</feature>
<dbReference type="Proteomes" id="UP000007519">
    <property type="component" value="Chromosome"/>
</dbReference>
<reference evidence="4 5" key="1">
    <citation type="journal article" date="2012" name="Stand. Genomic Sci.">
        <title>Complete genome sequencing and analysis of Saprospira grandis str. Lewin, a predatory marine bacterium.</title>
        <authorList>
            <person name="Saw J.H."/>
            <person name="Yuryev A."/>
            <person name="Kanbe M."/>
            <person name="Hou S."/>
            <person name="Young A.G."/>
            <person name="Aizawa S."/>
            <person name="Alam M."/>
        </authorList>
    </citation>
    <scope>NUCLEOTIDE SEQUENCE [LARGE SCALE GENOMIC DNA]</scope>
    <source>
        <strain evidence="4 5">Lewin</strain>
    </source>
</reference>
<dbReference type="eggNOG" id="COG1479">
    <property type="taxonomic scope" value="Bacteria"/>
</dbReference>
<dbReference type="AlphaFoldDB" id="H6L539"/>
<evidence type="ECO:0000313" key="5">
    <source>
        <dbReference type="Proteomes" id="UP000007519"/>
    </source>
</evidence>
<dbReference type="InterPro" id="IPR004919">
    <property type="entry name" value="GmrSD_N"/>
</dbReference>
<dbReference type="KEGG" id="sgn:SGRA_0170"/>
<dbReference type="PANTHER" id="PTHR35149:SF2">
    <property type="entry name" value="DUF262 DOMAIN-CONTAINING PROTEIN"/>
    <property type="match status" value="1"/>
</dbReference>
<proteinExistence type="predicted"/>
<evidence type="ECO:0000259" key="1">
    <source>
        <dbReference type="Pfam" id="PF03235"/>
    </source>
</evidence>
<name>H6L539_SAPGL</name>
<dbReference type="InterPro" id="IPR011089">
    <property type="entry name" value="GmrSD_C"/>
</dbReference>
<evidence type="ECO:0000259" key="3">
    <source>
        <dbReference type="Pfam" id="PF14088"/>
    </source>
</evidence>
<feature type="domain" description="DUF4268" evidence="3">
    <location>
        <begin position="701"/>
        <end position="836"/>
    </location>
</feature>
<dbReference type="EMBL" id="CP002831">
    <property type="protein sequence ID" value="AFC22911.1"/>
    <property type="molecule type" value="Genomic_DNA"/>
</dbReference>
<dbReference type="STRING" id="984262.SGRA_0170"/>
<dbReference type="OrthoDB" id="9798761at2"/>
<keyword evidence="5" id="KW-1185">Reference proteome</keyword>
<organism evidence="4 5">
    <name type="scientific">Saprospira grandis (strain Lewin)</name>
    <dbReference type="NCBI Taxonomy" id="984262"/>
    <lineage>
        <taxon>Bacteria</taxon>
        <taxon>Pseudomonadati</taxon>
        <taxon>Bacteroidota</taxon>
        <taxon>Saprospiria</taxon>
        <taxon>Saprospirales</taxon>
        <taxon>Saprospiraceae</taxon>
        <taxon>Saprospira</taxon>
    </lineage>
</organism>
<evidence type="ECO:0000313" key="4">
    <source>
        <dbReference type="EMBL" id="AFC22911.1"/>
    </source>
</evidence>